<organism evidence="2 3">
    <name type="scientific">Rhodocollybia butyracea</name>
    <dbReference type="NCBI Taxonomy" id="206335"/>
    <lineage>
        <taxon>Eukaryota</taxon>
        <taxon>Fungi</taxon>
        <taxon>Dikarya</taxon>
        <taxon>Basidiomycota</taxon>
        <taxon>Agaricomycotina</taxon>
        <taxon>Agaricomycetes</taxon>
        <taxon>Agaricomycetidae</taxon>
        <taxon>Agaricales</taxon>
        <taxon>Marasmiineae</taxon>
        <taxon>Omphalotaceae</taxon>
        <taxon>Rhodocollybia</taxon>
    </lineage>
</organism>
<proteinExistence type="predicted"/>
<dbReference type="AlphaFoldDB" id="A0A9P5Q9I4"/>
<comment type="caution">
    <text evidence="2">The sequence shown here is derived from an EMBL/GenBank/DDBJ whole genome shotgun (WGS) entry which is preliminary data.</text>
</comment>
<evidence type="ECO:0000256" key="1">
    <source>
        <dbReference type="SAM" id="Coils"/>
    </source>
</evidence>
<keyword evidence="1" id="KW-0175">Coiled coil</keyword>
<name>A0A9P5Q9I4_9AGAR</name>
<sequence>MTLNNNKLKIRCVFQTKTLPLLCTNTHIMAKGTPADRTICFGCHHSTTPRTNIDLVGLAHRLRSEYGPGSVDSREVAEMLKAVDNDIEDYESEILLLQSRILYIQNQQTLLQTHAARLRSLNSPIRKVPNEILLRIFDLACERNMLQEFPWNDDFKYPPSMSIERPLEYLPAMSISSVCARWRSLALASSPIWSRISLQLSVENSMLAHAPSLLSGFLDTVKLHLHRSGQHPLSVSLDISGPADEEGLYEEDDIVPYQLLAFDLVCGHSWNTFGMGGSQPISYIPKFQFDSIRNCRALEHLAFTVSADQDEELKLFEAASGLGSLFLLRLGDGMPEAFGKEIWSLAVNSVDGDISNVFKYAPNPKELVLGEGSSISPCTPPRTCTSVSILKLASCHNESDLALTDAVLSSFTFPSLSRLIIMTDSAYPYQGAWPKANLEAFVRRSSCNLTQFEIQHVPVSDVDFIAALKLMPSLVDLRVDDTPAFEKSDDVPAGYVPTSPITPRFVRSLHGFLPTELNPSNSALIPKLRDLHLTFDGLDFDDAAFIDMVVSRWLPDTQYASAIGLSCLRVVTLLFNARAVDPEVYRPLECLDKAGMMVVVRRREGYTCGCGKLYECGKCGL</sequence>
<keyword evidence="3" id="KW-1185">Reference proteome</keyword>
<dbReference type="Proteomes" id="UP000772434">
    <property type="component" value="Unassembled WGS sequence"/>
</dbReference>
<evidence type="ECO:0000313" key="2">
    <source>
        <dbReference type="EMBL" id="KAF9077375.1"/>
    </source>
</evidence>
<reference evidence="2" key="1">
    <citation type="submission" date="2020-11" db="EMBL/GenBank/DDBJ databases">
        <authorList>
            <consortium name="DOE Joint Genome Institute"/>
            <person name="Ahrendt S."/>
            <person name="Riley R."/>
            <person name="Andreopoulos W."/>
            <person name="Labutti K."/>
            <person name="Pangilinan J."/>
            <person name="Ruiz-Duenas F.J."/>
            <person name="Barrasa J.M."/>
            <person name="Sanchez-Garcia M."/>
            <person name="Camarero S."/>
            <person name="Miyauchi S."/>
            <person name="Serrano A."/>
            <person name="Linde D."/>
            <person name="Babiker R."/>
            <person name="Drula E."/>
            <person name="Ayuso-Fernandez I."/>
            <person name="Pacheco R."/>
            <person name="Padilla G."/>
            <person name="Ferreira P."/>
            <person name="Barriuso J."/>
            <person name="Kellner H."/>
            <person name="Castanera R."/>
            <person name="Alfaro M."/>
            <person name="Ramirez L."/>
            <person name="Pisabarro A.G."/>
            <person name="Kuo A."/>
            <person name="Tritt A."/>
            <person name="Lipzen A."/>
            <person name="He G."/>
            <person name="Yan M."/>
            <person name="Ng V."/>
            <person name="Cullen D."/>
            <person name="Martin F."/>
            <person name="Rosso M.-N."/>
            <person name="Henrissat B."/>
            <person name="Hibbett D."/>
            <person name="Martinez A.T."/>
            <person name="Grigoriev I.V."/>
        </authorList>
    </citation>
    <scope>NUCLEOTIDE SEQUENCE</scope>
    <source>
        <strain evidence="2">AH 40177</strain>
    </source>
</reference>
<evidence type="ECO:0008006" key="4">
    <source>
        <dbReference type="Google" id="ProtNLM"/>
    </source>
</evidence>
<evidence type="ECO:0000313" key="3">
    <source>
        <dbReference type="Proteomes" id="UP000772434"/>
    </source>
</evidence>
<feature type="coiled-coil region" evidence="1">
    <location>
        <begin position="73"/>
        <end position="100"/>
    </location>
</feature>
<dbReference type="OrthoDB" id="3266451at2759"/>
<gene>
    <name evidence="2" type="ORF">BDP27DRAFT_607982</name>
</gene>
<dbReference type="EMBL" id="JADNRY010000004">
    <property type="protein sequence ID" value="KAF9077375.1"/>
    <property type="molecule type" value="Genomic_DNA"/>
</dbReference>
<accession>A0A9P5Q9I4</accession>
<protein>
    <recommendedName>
        <fullName evidence="4">F-box domain-containing protein</fullName>
    </recommendedName>
</protein>